<evidence type="ECO:0000313" key="1">
    <source>
        <dbReference type="EMBL" id="KAH3658824.1"/>
    </source>
</evidence>
<proteinExistence type="predicted"/>
<dbReference type="AlphaFoldDB" id="A0A9P8NSX0"/>
<keyword evidence="2" id="KW-1185">Reference proteome</keyword>
<organism evidence="1 2">
    <name type="scientific">Ogataea polymorpha</name>
    <dbReference type="NCBI Taxonomy" id="460523"/>
    <lineage>
        <taxon>Eukaryota</taxon>
        <taxon>Fungi</taxon>
        <taxon>Dikarya</taxon>
        <taxon>Ascomycota</taxon>
        <taxon>Saccharomycotina</taxon>
        <taxon>Pichiomycetes</taxon>
        <taxon>Pichiales</taxon>
        <taxon>Pichiaceae</taxon>
        <taxon>Ogataea</taxon>
    </lineage>
</organism>
<dbReference type="EMBL" id="JAEUBD010001571">
    <property type="protein sequence ID" value="KAH3658824.1"/>
    <property type="molecule type" value="Genomic_DNA"/>
</dbReference>
<gene>
    <name evidence="1" type="ORF">OGATHE_006550</name>
</gene>
<protein>
    <submittedName>
        <fullName evidence="1">Uncharacterized protein</fullName>
    </submittedName>
</protein>
<accession>A0A9P8NSX0</accession>
<comment type="caution">
    <text evidence="1">The sequence shown here is derived from an EMBL/GenBank/DDBJ whole genome shotgun (WGS) entry which is preliminary data.</text>
</comment>
<evidence type="ECO:0000313" key="2">
    <source>
        <dbReference type="Proteomes" id="UP000788993"/>
    </source>
</evidence>
<reference evidence="1" key="2">
    <citation type="submission" date="2021-01" db="EMBL/GenBank/DDBJ databases">
        <authorList>
            <person name="Schikora-Tamarit M.A."/>
        </authorList>
    </citation>
    <scope>NUCLEOTIDE SEQUENCE</scope>
    <source>
        <strain evidence="1">NCAIM Y.01608</strain>
    </source>
</reference>
<name>A0A9P8NSX0_9ASCO</name>
<reference evidence="1" key="1">
    <citation type="journal article" date="2021" name="Open Biol.">
        <title>Shared evolutionary footprints suggest mitochondrial oxidative damage underlies multiple complex I losses in fungi.</title>
        <authorList>
            <person name="Schikora-Tamarit M.A."/>
            <person name="Marcet-Houben M."/>
            <person name="Nosek J."/>
            <person name="Gabaldon T."/>
        </authorList>
    </citation>
    <scope>NUCLEOTIDE SEQUENCE</scope>
    <source>
        <strain evidence="1">NCAIM Y.01608</strain>
    </source>
</reference>
<sequence>MFSAANDFLIGLGNNSCANLASLSSKVAALVYGERGGEGIVLEAISDDPVVEMDVVVSVFFTKSISEISVISFSLLLALCSLRTGSIEFGVRHPSTCLVEPTLAKW</sequence>
<dbReference type="Proteomes" id="UP000788993">
    <property type="component" value="Unassembled WGS sequence"/>
</dbReference>